<dbReference type="OrthoDB" id="7409377at2"/>
<dbReference type="RefSeq" id="WP_099999906.1">
    <property type="nucleotide sequence ID" value="NZ_CP017940.1"/>
</dbReference>
<sequence length="82" mass="9253">MDSKSHKTTADKLVYMANQIATFFHTQPKDEAVAGVADHINHFWEPRMRTQLFDILEQEDNGLDALVIEAAKHIRKPGPVPA</sequence>
<reference evidence="1 2" key="1">
    <citation type="journal article" date="2017" name="Int J Environ Stud">
        <title>Does the Miocene-Pliocene relict legume Oxytropis triphylla form nitrogen-fixing nodules with a combination of bacterial strains?</title>
        <authorList>
            <person name="Safronova V."/>
            <person name="Belimov A."/>
            <person name="Sazanova A."/>
            <person name="Kuznetsova I."/>
            <person name="Popova J."/>
            <person name="Andronov E."/>
            <person name="Verkhozina A."/>
            <person name="Tikhonovich I."/>
        </authorList>
    </citation>
    <scope>NUCLEOTIDE SEQUENCE [LARGE SCALE GENOMIC DNA]</scope>
    <source>
        <strain evidence="1 2">Tri-38</strain>
    </source>
</reference>
<name>A0A2N9VRM2_9HYPH</name>
<protein>
    <submittedName>
        <fullName evidence="1">Formate dehydrogenase</fullName>
    </submittedName>
</protein>
<comment type="caution">
    <text evidence="1">The sequence shown here is derived from an EMBL/GenBank/DDBJ whole genome shotgun (WGS) entry which is preliminary data.</text>
</comment>
<dbReference type="KEGG" id="pht:BLM14_13740"/>
<dbReference type="InterPro" id="IPR021074">
    <property type="entry name" value="Formate_DH_dsu"/>
</dbReference>
<accession>A0A2N9VRM2</accession>
<evidence type="ECO:0000313" key="2">
    <source>
        <dbReference type="Proteomes" id="UP000232163"/>
    </source>
</evidence>
<dbReference type="EMBL" id="MZMT01000053">
    <property type="protein sequence ID" value="PIO42140.1"/>
    <property type="molecule type" value="Genomic_DNA"/>
</dbReference>
<dbReference type="Proteomes" id="UP000232163">
    <property type="component" value="Unassembled WGS sequence"/>
</dbReference>
<dbReference type="Pfam" id="PF11390">
    <property type="entry name" value="FdsD"/>
    <property type="match status" value="1"/>
</dbReference>
<dbReference type="AlphaFoldDB" id="A0A2N9VRM2"/>
<keyword evidence="2" id="KW-1185">Reference proteome</keyword>
<organism evidence="1 2">
    <name type="scientific">Phyllobacterium zundukense</name>
    <dbReference type="NCBI Taxonomy" id="1867719"/>
    <lineage>
        <taxon>Bacteria</taxon>
        <taxon>Pseudomonadati</taxon>
        <taxon>Pseudomonadota</taxon>
        <taxon>Alphaproteobacteria</taxon>
        <taxon>Hyphomicrobiales</taxon>
        <taxon>Phyllobacteriaceae</taxon>
        <taxon>Phyllobacterium</taxon>
    </lineage>
</organism>
<evidence type="ECO:0000313" key="1">
    <source>
        <dbReference type="EMBL" id="PIO42140.1"/>
    </source>
</evidence>
<proteinExistence type="predicted"/>
<gene>
    <name evidence="1" type="ORF">B5P45_24200</name>
</gene>